<dbReference type="InterPro" id="IPR015943">
    <property type="entry name" value="WD40/YVTN_repeat-like_dom_sf"/>
</dbReference>
<sequence>MAWAPGVRNLVLAAVAAVVTSAGAVAVLMSPDDTTRKITGTNDAAPGLGWSIDAAALYGAPGAEFRNPVGGTEFDFGGAGFLDAGDTLVTVIGVYDHDAMSLREPKLYGLDAATGATQWEAPATGLGGCAAEPVDGALVCYTGFSAEDSALIGFDLADGTVTRTPLDWHVFALAATGDRLYIAEGDVESDDVRVHSGNLADPDAYWTRPYTMGTFWEDLPWDALDVSHGQGVFTLGADMAGFDLRTGEPTWTARLDGCSHHTPAFDALVIRVDTRCDGSGATRTDLLDRAGRTLATTGGPAVSDPTLDRPADDTIPILLGDTAVDRRDGTVRWTSPDLLATAPDAGDGAAVTGTAIGILGDIALLHDPFAATTSGLDLRTGQRLWRTPTDRHGTLHDWRDGTAVFTDPTGIYALDPRTGAVLWDAPFRAIDADPDAFTDSGELTAMGEGRYVFAAPRTMIGLRPFD</sequence>
<feature type="chain" id="PRO_5024293389" evidence="1">
    <location>
        <begin position="25"/>
        <end position="466"/>
    </location>
</feature>
<dbReference type="InterPro" id="IPR011047">
    <property type="entry name" value="Quinoprotein_ADH-like_sf"/>
</dbReference>
<feature type="signal peptide" evidence="1">
    <location>
        <begin position="1"/>
        <end position="24"/>
    </location>
</feature>
<protein>
    <submittedName>
        <fullName evidence="3">Lipase</fullName>
    </submittedName>
</protein>
<dbReference type="InterPro" id="IPR002372">
    <property type="entry name" value="PQQ_rpt_dom"/>
</dbReference>
<dbReference type="Pfam" id="PF13360">
    <property type="entry name" value="PQQ_2"/>
    <property type="match status" value="1"/>
</dbReference>
<reference evidence="3 4" key="1">
    <citation type="submission" date="2019-05" db="EMBL/GenBank/DDBJ databases">
        <title>Genomes sequences of two Nocardia cyriacigeorgica environmental isolates, type strains Nocardia asteroides ATCC 19247 and Nocardia cyriacigeorgica DSM 44484.</title>
        <authorList>
            <person name="Vautrin F."/>
            <person name="Bergeron E."/>
            <person name="Dubost A."/>
            <person name="Abrouk D."/>
            <person name="Rodriguez Nava V."/>
            <person name="Pujic P."/>
        </authorList>
    </citation>
    <scope>NUCLEOTIDE SEQUENCE [LARGE SCALE GENOMIC DNA]</scope>
    <source>
        <strain evidence="3 4">EML 446</strain>
    </source>
</reference>
<accession>A0A5R8NFE1</accession>
<dbReference type="PANTHER" id="PTHR34512:SF30">
    <property type="entry name" value="OUTER MEMBRANE PROTEIN ASSEMBLY FACTOR BAMB"/>
    <property type="match status" value="1"/>
</dbReference>
<organism evidence="3 4">
    <name type="scientific">Nocardia cyriacigeorgica</name>
    <dbReference type="NCBI Taxonomy" id="135487"/>
    <lineage>
        <taxon>Bacteria</taxon>
        <taxon>Bacillati</taxon>
        <taxon>Actinomycetota</taxon>
        <taxon>Actinomycetes</taxon>
        <taxon>Mycobacteriales</taxon>
        <taxon>Nocardiaceae</taxon>
        <taxon>Nocardia</taxon>
    </lineage>
</organism>
<evidence type="ECO:0000259" key="2">
    <source>
        <dbReference type="Pfam" id="PF13360"/>
    </source>
</evidence>
<dbReference type="PANTHER" id="PTHR34512">
    <property type="entry name" value="CELL SURFACE PROTEIN"/>
    <property type="match status" value="1"/>
</dbReference>
<dbReference type="RefSeq" id="WP_138452535.1">
    <property type="nucleotide sequence ID" value="NZ_VBUT01000013.1"/>
</dbReference>
<evidence type="ECO:0000313" key="3">
    <source>
        <dbReference type="EMBL" id="TLF73277.1"/>
    </source>
</evidence>
<keyword evidence="1" id="KW-0732">Signal</keyword>
<feature type="domain" description="Pyrrolo-quinoline quinone repeat" evidence="2">
    <location>
        <begin position="235"/>
        <end position="424"/>
    </location>
</feature>
<dbReference type="Gene3D" id="2.130.10.10">
    <property type="entry name" value="YVTN repeat-like/Quinoprotein amine dehydrogenase"/>
    <property type="match status" value="1"/>
</dbReference>
<name>A0A5R8NFE1_9NOCA</name>
<gene>
    <name evidence="3" type="ORF">FEK34_27460</name>
</gene>
<dbReference type="AlphaFoldDB" id="A0A5R8NFE1"/>
<dbReference type="SUPFAM" id="SSF50998">
    <property type="entry name" value="Quinoprotein alcohol dehydrogenase-like"/>
    <property type="match status" value="1"/>
</dbReference>
<evidence type="ECO:0000256" key="1">
    <source>
        <dbReference type="SAM" id="SignalP"/>
    </source>
</evidence>
<proteinExistence type="predicted"/>
<comment type="caution">
    <text evidence="3">The sequence shown here is derived from an EMBL/GenBank/DDBJ whole genome shotgun (WGS) entry which is preliminary data.</text>
</comment>
<dbReference type="Proteomes" id="UP000306378">
    <property type="component" value="Unassembled WGS sequence"/>
</dbReference>
<dbReference type="EMBL" id="VBUT01000013">
    <property type="protein sequence ID" value="TLF73277.1"/>
    <property type="molecule type" value="Genomic_DNA"/>
</dbReference>
<evidence type="ECO:0000313" key="4">
    <source>
        <dbReference type="Proteomes" id="UP000306378"/>
    </source>
</evidence>